<dbReference type="EMBL" id="BAABME010014552">
    <property type="protein sequence ID" value="GAA0187270.1"/>
    <property type="molecule type" value="Genomic_DNA"/>
</dbReference>
<evidence type="ECO:0000313" key="2">
    <source>
        <dbReference type="Proteomes" id="UP001454036"/>
    </source>
</evidence>
<keyword evidence="2" id="KW-1185">Reference proteome</keyword>
<gene>
    <name evidence="1" type="ORF">LIER_34558</name>
</gene>
<dbReference type="AlphaFoldDB" id="A0AAV3S266"/>
<accession>A0AAV3S266</accession>
<proteinExistence type="predicted"/>
<dbReference type="Proteomes" id="UP001454036">
    <property type="component" value="Unassembled WGS sequence"/>
</dbReference>
<organism evidence="1 2">
    <name type="scientific">Lithospermum erythrorhizon</name>
    <name type="common">Purple gromwell</name>
    <name type="synonym">Lithospermum officinale var. erythrorhizon</name>
    <dbReference type="NCBI Taxonomy" id="34254"/>
    <lineage>
        <taxon>Eukaryota</taxon>
        <taxon>Viridiplantae</taxon>
        <taxon>Streptophyta</taxon>
        <taxon>Embryophyta</taxon>
        <taxon>Tracheophyta</taxon>
        <taxon>Spermatophyta</taxon>
        <taxon>Magnoliopsida</taxon>
        <taxon>eudicotyledons</taxon>
        <taxon>Gunneridae</taxon>
        <taxon>Pentapetalae</taxon>
        <taxon>asterids</taxon>
        <taxon>lamiids</taxon>
        <taxon>Boraginales</taxon>
        <taxon>Boraginaceae</taxon>
        <taxon>Boraginoideae</taxon>
        <taxon>Lithospermeae</taxon>
        <taxon>Lithospermum</taxon>
    </lineage>
</organism>
<reference evidence="1 2" key="1">
    <citation type="submission" date="2024-01" db="EMBL/GenBank/DDBJ databases">
        <title>The complete chloroplast genome sequence of Lithospermum erythrorhizon: insights into the phylogenetic relationship among Boraginaceae species and the maternal lineages of purple gromwells.</title>
        <authorList>
            <person name="Okada T."/>
            <person name="Watanabe K."/>
        </authorList>
    </citation>
    <scope>NUCLEOTIDE SEQUENCE [LARGE SCALE GENOMIC DNA]</scope>
</reference>
<protein>
    <submittedName>
        <fullName evidence="1">Uncharacterized protein</fullName>
    </submittedName>
</protein>
<evidence type="ECO:0000313" key="1">
    <source>
        <dbReference type="EMBL" id="GAA0187270.1"/>
    </source>
</evidence>
<name>A0AAV3S266_LITER</name>
<sequence>MGRGIGDWMISSDPGGGPEDCDLIYGFGHHCAKKIWENADSHDVLFCHTRKNALKWFNPHELPQTERDWFIPVMASGLSHLHEITFPRHNSALIIAFVERWQPETFIPHSIR</sequence>
<comment type="caution">
    <text evidence="1">The sequence shown here is derived from an EMBL/GenBank/DDBJ whole genome shotgun (WGS) entry which is preliminary data.</text>
</comment>